<evidence type="ECO:0000256" key="6">
    <source>
        <dbReference type="ARBA" id="ARBA00012865"/>
    </source>
</evidence>
<comment type="cofactor">
    <cofactor evidence="2">
        <name>Zn(2+)</name>
        <dbReference type="ChEBI" id="CHEBI:29105"/>
    </cofactor>
</comment>
<protein>
    <recommendedName>
        <fullName evidence="6">beta-lactamase</fullName>
        <ecNumber evidence="6">3.5.2.6</ecNumber>
    </recommendedName>
</protein>
<comment type="catalytic activity">
    <reaction evidence="1">
        <text>a beta-lactam + H2O = a substituted beta-amino acid</text>
        <dbReference type="Rhea" id="RHEA:20401"/>
        <dbReference type="ChEBI" id="CHEBI:15377"/>
        <dbReference type="ChEBI" id="CHEBI:35627"/>
        <dbReference type="ChEBI" id="CHEBI:140347"/>
        <dbReference type="EC" id="3.5.2.6"/>
    </reaction>
</comment>
<dbReference type="InterPro" id="IPR050855">
    <property type="entry name" value="NDM-1-like"/>
</dbReference>
<reference evidence="15 16" key="1">
    <citation type="submission" date="2019-11" db="EMBL/GenBank/DDBJ databases">
        <authorList>
            <person name="Im W.T."/>
        </authorList>
    </citation>
    <scope>NUCLEOTIDE SEQUENCE [LARGE SCALE GENOMIC DNA]</scope>
    <source>
        <strain evidence="15 16">SB-02</strain>
    </source>
</reference>
<evidence type="ECO:0000256" key="1">
    <source>
        <dbReference type="ARBA" id="ARBA00001526"/>
    </source>
</evidence>
<dbReference type="Pfam" id="PF00753">
    <property type="entry name" value="Lactamase_B"/>
    <property type="match status" value="1"/>
</dbReference>
<proteinExistence type="inferred from homology"/>
<dbReference type="NCBIfam" id="NF033088">
    <property type="entry name" value="bla_subclass_B1"/>
    <property type="match status" value="1"/>
</dbReference>
<keyword evidence="16" id="KW-1185">Reference proteome</keyword>
<evidence type="ECO:0000259" key="14">
    <source>
        <dbReference type="SMART" id="SM00849"/>
    </source>
</evidence>
<dbReference type="InterPro" id="IPR036866">
    <property type="entry name" value="RibonucZ/Hydroxyglut_hydro"/>
</dbReference>
<comment type="subunit">
    <text evidence="5">Monomer.</text>
</comment>
<evidence type="ECO:0000256" key="4">
    <source>
        <dbReference type="ARBA" id="ARBA00005250"/>
    </source>
</evidence>
<dbReference type="KEGG" id="fls:GLV81_10715"/>
<keyword evidence="11" id="KW-0862">Zinc</keyword>
<dbReference type="SMART" id="SM00849">
    <property type="entry name" value="Lactamase_B"/>
    <property type="match status" value="1"/>
</dbReference>
<evidence type="ECO:0000256" key="8">
    <source>
        <dbReference type="ARBA" id="ARBA00022729"/>
    </source>
</evidence>
<sequence length="245" mass="27398">MSILSNTSIVSLIVMLCSISMSFHAQHAPLRITSITGDFYSYTTYNLYEGKYIPANGMYVVTNKGVVLLDSPWDSTQCQPLLDSIMARHRQPVVMCIATHWHSDKTAGLNYFNSKGIATYTTVQTDGWSRKNNKPLASHLMANDTVFMIGQHRFETYYPGEGHTPDNIVVWFKDAQLLYGGCLIKGLDNETLGYMGDANAAAYYSTLKNVQRKCKGVQHIVLTHSDGSTTRSLKHSLRMAKQLNN</sequence>
<accession>A0A6I6H1L5</accession>
<dbReference type="EC" id="3.5.2.6" evidence="6"/>
<evidence type="ECO:0000313" key="16">
    <source>
        <dbReference type="Proteomes" id="UP000426027"/>
    </source>
</evidence>
<keyword evidence="7" id="KW-0479">Metal-binding</keyword>
<dbReference type="Proteomes" id="UP000426027">
    <property type="component" value="Chromosome"/>
</dbReference>
<evidence type="ECO:0000313" key="15">
    <source>
        <dbReference type="EMBL" id="QGW28511.1"/>
    </source>
</evidence>
<name>A0A6I6H1L5_9BACT</name>
<dbReference type="AlphaFoldDB" id="A0A6I6H1L5"/>
<dbReference type="Gene3D" id="3.60.15.10">
    <property type="entry name" value="Ribonuclease Z/Hydroxyacylglutathione hydrolase-like"/>
    <property type="match status" value="1"/>
</dbReference>
<dbReference type="InterPro" id="IPR001279">
    <property type="entry name" value="Metallo-B-lactamas"/>
</dbReference>
<dbReference type="InterPro" id="IPR058199">
    <property type="entry name" value="BlaB//VIM/IMP-1"/>
</dbReference>
<evidence type="ECO:0000256" key="12">
    <source>
        <dbReference type="ARBA" id="ARBA00023251"/>
    </source>
</evidence>
<keyword evidence="12" id="KW-0046">Antibiotic resistance</keyword>
<evidence type="ECO:0000256" key="5">
    <source>
        <dbReference type="ARBA" id="ARBA00011245"/>
    </source>
</evidence>
<evidence type="ECO:0000256" key="11">
    <source>
        <dbReference type="ARBA" id="ARBA00022833"/>
    </source>
</evidence>
<feature type="chain" id="PRO_5026357227" description="beta-lactamase" evidence="13">
    <location>
        <begin position="28"/>
        <end position="245"/>
    </location>
</feature>
<gene>
    <name evidence="15" type="primary">bla</name>
    <name evidence="15" type="ORF">GLV81_10715</name>
</gene>
<evidence type="ECO:0000256" key="10">
    <source>
        <dbReference type="ARBA" id="ARBA00022801"/>
    </source>
</evidence>
<keyword evidence="8 13" id="KW-0732">Signal</keyword>
<evidence type="ECO:0000256" key="3">
    <source>
        <dbReference type="ARBA" id="ARBA00004418"/>
    </source>
</evidence>
<dbReference type="NCBIfam" id="NF012229">
    <property type="entry name" value="bla_class_B_core"/>
    <property type="match status" value="1"/>
</dbReference>
<evidence type="ECO:0000256" key="9">
    <source>
        <dbReference type="ARBA" id="ARBA00022764"/>
    </source>
</evidence>
<dbReference type="SUPFAM" id="SSF56281">
    <property type="entry name" value="Metallo-hydrolase/oxidoreductase"/>
    <property type="match status" value="1"/>
</dbReference>
<organism evidence="15 16">
    <name type="scientific">Phnomibacter ginsenosidimutans</name>
    <dbReference type="NCBI Taxonomy" id="2676868"/>
    <lineage>
        <taxon>Bacteria</taxon>
        <taxon>Pseudomonadati</taxon>
        <taxon>Bacteroidota</taxon>
        <taxon>Chitinophagia</taxon>
        <taxon>Chitinophagales</taxon>
        <taxon>Chitinophagaceae</taxon>
        <taxon>Phnomibacter</taxon>
    </lineage>
</organism>
<evidence type="ECO:0000256" key="13">
    <source>
        <dbReference type="SAM" id="SignalP"/>
    </source>
</evidence>
<dbReference type="RefSeq" id="WP_157478864.1">
    <property type="nucleotide sequence ID" value="NZ_CP046566.1"/>
</dbReference>
<evidence type="ECO:0000256" key="2">
    <source>
        <dbReference type="ARBA" id="ARBA00001947"/>
    </source>
</evidence>
<feature type="domain" description="Metallo-beta-lactamase" evidence="14">
    <location>
        <begin position="54"/>
        <end position="224"/>
    </location>
</feature>
<evidence type="ECO:0000256" key="7">
    <source>
        <dbReference type="ARBA" id="ARBA00022723"/>
    </source>
</evidence>
<comment type="similarity">
    <text evidence="4">Belongs to the metallo-beta-lactamase superfamily. Class-B beta-lactamase family.</text>
</comment>
<dbReference type="PANTHER" id="PTHR42951:SF4">
    <property type="entry name" value="ACYL-COENZYME A THIOESTERASE MBLAC2"/>
    <property type="match status" value="1"/>
</dbReference>
<dbReference type="EMBL" id="CP046566">
    <property type="protein sequence ID" value="QGW28511.1"/>
    <property type="molecule type" value="Genomic_DNA"/>
</dbReference>
<keyword evidence="10" id="KW-0378">Hydrolase</keyword>
<feature type="signal peptide" evidence="13">
    <location>
        <begin position="1"/>
        <end position="27"/>
    </location>
</feature>
<comment type="subcellular location">
    <subcellularLocation>
        <location evidence="3">Periplasm</location>
    </subcellularLocation>
</comment>
<keyword evidence="9" id="KW-0574">Periplasm</keyword>
<dbReference type="GO" id="GO:0017001">
    <property type="term" value="P:antibiotic catabolic process"/>
    <property type="evidence" value="ECO:0007669"/>
    <property type="project" value="UniProtKB-ARBA"/>
</dbReference>
<dbReference type="PANTHER" id="PTHR42951">
    <property type="entry name" value="METALLO-BETA-LACTAMASE DOMAIN-CONTAINING"/>
    <property type="match status" value="1"/>
</dbReference>